<dbReference type="SUPFAM" id="SSF54593">
    <property type="entry name" value="Glyoxalase/Bleomycin resistance protein/Dihydroxybiphenyl dioxygenase"/>
    <property type="match status" value="1"/>
</dbReference>
<dbReference type="Gene3D" id="3.10.180.10">
    <property type="entry name" value="2,3-Dihydroxybiphenyl 1,2-Dioxygenase, domain 1"/>
    <property type="match status" value="1"/>
</dbReference>
<dbReference type="STRING" id="1318466.BN85411460"/>
<evidence type="ECO:0000259" key="1">
    <source>
        <dbReference type="Pfam" id="PF00903"/>
    </source>
</evidence>
<evidence type="ECO:0000313" key="2">
    <source>
        <dbReference type="EMBL" id="CCV64723.1"/>
    </source>
</evidence>
<name>U4KLJ5_ALTPJ</name>
<dbReference type="HOGENOM" id="CLU_3338832_0_0_14"/>
<sequence length="37" mass="4269">MKLDMVGIVVSDMNRATDFYQKLGFISKSAFNLITWK</sequence>
<dbReference type="InterPro" id="IPR029068">
    <property type="entry name" value="Glyas_Bleomycin-R_OHBP_Dase"/>
</dbReference>
<accession>U4KLJ5</accession>
<proteinExistence type="predicted"/>
<evidence type="ECO:0000313" key="3">
    <source>
        <dbReference type="Proteomes" id="UP000032740"/>
    </source>
</evidence>
<keyword evidence="3" id="KW-1185">Reference proteome</keyword>
<protein>
    <recommendedName>
        <fullName evidence="1">Glyoxalase/fosfomycin resistance/dioxygenase domain-containing protein</fullName>
    </recommendedName>
</protein>
<dbReference type="Proteomes" id="UP000032740">
    <property type="component" value="Chromosome"/>
</dbReference>
<dbReference type="KEGG" id="apal:BN85411460"/>
<organism evidence="2 3">
    <name type="scientific">Alteracholeplasma palmae (strain ATCC 49389 / J233)</name>
    <name type="common">Acholeplasma palmae</name>
    <dbReference type="NCBI Taxonomy" id="1318466"/>
    <lineage>
        <taxon>Bacteria</taxon>
        <taxon>Bacillati</taxon>
        <taxon>Mycoplasmatota</taxon>
        <taxon>Mollicutes</taxon>
        <taxon>Acholeplasmatales</taxon>
        <taxon>Acholeplasmataceae</taxon>
        <taxon>Acholeplasma</taxon>
    </lineage>
</organism>
<dbReference type="RefSeq" id="WP_030003607.1">
    <property type="nucleotide sequence ID" value="NC_022538.1"/>
</dbReference>
<dbReference type="InterPro" id="IPR004360">
    <property type="entry name" value="Glyas_Fos-R_dOase_dom"/>
</dbReference>
<dbReference type="AlphaFoldDB" id="U4KLJ5"/>
<dbReference type="EMBL" id="FO681347">
    <property type="protein sequence ID" value="CCV64723.1"/>
    <property type="molecule type" value="Genomic_DNA"/>
</dbReference>
<reference evidence="2 3" key="1">
    <citation type="journal article" date="2013" name="J. Mol. Microbiol. Biotechnol.">
        <title>Analysis of the Complete Genomes of Acholeplasma brassicae , A. palmae and A. laidlawii and Their Comparison to the Obligate Parasites from ' Candidatus Phytoplasma'.</title>
        <authorList>
            <person name="Kube M."/>
            <person name="Siewert C."/>
            <person name="Migdoll A.M."/>
            <person name="Duduk B."/>
            <person name="Holz S."/>
            <person name="Rabus R."/>
            <person name="Seemuller E."/>
            <person name="Mitrovic J."/>
            <person name="Muller I."/>
            <person name="Buttner C."/>
            <person name="Reinhardt R."/>
        </authorList>
    </citation>
    <scope>NUCLEOTIDE SEQUENCE [LARGE SCALE GENOMIC DNA]</scope>
    <source>
        <strain evidence="2 3">J233</strain>
    </source>
</reference>
<dbReference type="Pfam" id="PF00903">
    <property type="entry name" value="Glyoxalase"/>
    <property type="match status" value="1"/>
</dbReference>
<gene>
    <name evidence="2" type="ORF">BN85411460</name>
</gene>
<feature type="domain" description="Glyoxalase/fosfomycin resistance/dioxygenase" evidence="1">
    <location>
        <begin position="2"/>
        <end position="26"/>
    </location>
</feature>